<dbReference type="RefSeq" id="WP_126814637.1">
    <property type="nucleotide sequence ID" value="NZ_NGKC01000016.1"/>
</dbReference>
<dbReference type="Gene3D" id="2.30.130.30">
    <property type="entry name" value="Hypothetical protein"/>
    <property type="match status" value="1"/>
</dbReference>
<evidence type="ECO:0000259" key="1">
    <source>
        <dbReference type="SMART" id="SM01022"/>
    </source>
</evidence>
<name>A0A430API3_9ENTE</name>
<dbReference type="AlphaFoldDB" id="A0A430API3"/>
<gene>
    <name evidence="2" type="ORF">CBF27_11980</name>
</gene>
<organism evidence="2 3">
    <name type="scientific">Vagococcus acidifermentans</name>
    <dbReference type="NCBI Taxonomy" id="564710"/>
    <lineage>
        <taxon>Bacteria</taxon>
        <taxon>Bacillati</taxon>
        <taxon>Bacillota</taxon>
        <taxon>Bacilli</taxon>
        <taxon>Lactobacillales</taxon>
        <taxon>Enterococcaceae</taxon>
        <taxon>Vagococcus</taxon>
    </lineage>
</organism>
<keyword evidence="3" id="KW-1185">Reference proteome</keyword>
<proteinExistence type="predicted"/>
<dbReference type="EMBL" id="NGKC01000016">
    <property type="protein sequence ID" value="RSU09797.1"/>
    <property type="molecule type" value="Genomic_DNA"/>
</dbReference>
<dbReference type="InterPro" id="IPR015947">
    <property type="entry name" value="PUA-like_sf"/>
</dbReference>
<evidence type="ECO:0000313" key="2">
    <source>
        <dbReference type="EMBL" id="RSU09797.1"/>
    </source>
</evidence>
<dbReference type="SMART" id="SM01022">
    <property type="entry name" value="ASCH"/>
    <property type="match status" value="1"/>
</dbReference>
<sequence length="122" mass="14119">MCTILLSIHPEFVDKIMNGEKKFEFRKVKTKRKPDKIIIYSTSPVCKVIGEAEVEDILVDKPENIWSETKKFSGINKDLYIEYFNNKDIAVAYKLKNVIEYPEPIDLQSLGIKSAPQSFVYI</sequence>
<dbReference type="Pfam" id="PF04266">
    <property type="entry name" value="ASCH"/>
    <property type="match status" value="1"/>
</dbReference>
<protein>
    <recommendedName>
        <fullName evidence="1">ASCH domain-containing protein</fullName>
    </recommendedName>
</protein>
<dbReference type="OrthoDB" id="9800495at2"/>
<comment type="caution">
    <text evidence="2">The sequence shown here is derived from an EMBL/GenBank/DDBJ whole genome shotgun (WGS) entry which is preliminary data.</text>
</comment>
<dbReference type="InterPro" id="IPR007374">
    <property type="entry name" value="ASCH_domain"/>
</dbReference>
<evidence type="ECO:0000313" key="3">
    <source>
        <dbReference type="Proteomes" id="UP000286773"/>
    </source>
</evidence>
<feature type="domain" description="ASCH" evidence="1">
    <location>
        <begin position="6"/>
        <end position="88"/>
    </location>
</feature>
<dbReference type="Proteomes" id="UP000286773">
    <property type="component" value="Unassembled WGS sequence"/>
</dbReference>
<accession>A0A430API3</accession>
<reference evidence="2 3" key="1">
    <citation type="submission" date="2017-05" db="EMBL/GenBank/DDBJ databases">
        <title>Vagococcus spp. assemblies.</title>
        <authorList>
            <person name="Gulvik C.A."/>
        </authorList>
    </citation>
    <scope>NUCLEOTIDE SEQUENCE [LARGE SCALE GENOMIC DNA]</scope>
    <source>
        <strain evidence="2 3">LMG 24798</strain>
    </source>
</reference>
<dbReference type="SUPFAM" id="SSF88697">
    <property type="entry name" value="PUA domain-like"/>
    <property type="match status" value="1"/>
</dbReference>